<evidence type="ECO:0000256" key="3">
    <source>
        <dbReference type="ARBA" id="ARBA00022771"/>
    </source>
</evidence>
<comment type="subcellular location">
    <subcellularLocation>
        <location evidence="10">Nucleus</location>
    </subcellularLocation>
</comment>
<dbReference type="GO" id="GO:0043565">
    <property type="term" value="F:sequence-specific DNA binding"/>
    <property type="evidence" value="ECO:0007669"/>
    <property type="project" value="InterPro"/>
</dbReference>
<dbReference type="STRING" id="31234.E3LLA5"/>
<dbReference type="HOGENOM" id="CLU_007368_7_1_1"/>
<dbReference type="AlphaFoldDB" id="E3LLA5"/>
<evidence type="ECO:0000259" key="11">
    <source>
        <dbReference type="PROSITE" id="PS51030"/>
    </source>
</evidence>
<evidence type="ECO:0000313" key="14">
    <source>
        <dbReference type="Proteomes" id="UP000008281"/>
    </source>
</evidence>
<dbReference type="GO" id="GO:0005634">
    <property type="term" value="C:nucleus"/>
    <property type="evidence" value="ECO:0007669"/>
    <property type="project" value="UniProtKB-SubCell"/>
</dbReference>
<name>E3LLA5_CAERE</name>
<keyword evidence="9 10" id="KW-0539">Nucleus</keyword>
<dbReference type="SUPFAM" id="SSF57716">
    <property type="entry name" value="Glucocorticoid receptor-like (DNA-binding domain)"/>
    <property type="match status" value="1"/>
</dbReference>
<dbReference type="Gene3D" id="1.10.565.10">
    <property type="entry name" value="Retinoid X Receptor"/>
    <property type="match status" value="1"/>
</dbReference>
<keyword evidence="4 10" id="KW-0862">Zinc</keyword>
<keyword evidence="2 10" id="KW-0479">Metal-binding</keyword>
<keyword evidence="5 10" id="KW-0805">Transcription regulation</keyword>
<dbReference type="InterPro" id="IPR000536">
    <property type="entry name" value="Nucl_hrmn_rcpt_lig-bd"/>
</dbReference>
<dbReference type="Pfam" id="PF00104">
    <property type="entry name" value="Hormone_recep"/>
    <property type="match status" value="1"/>
</dbReference>
<dbReference type="PRINTS" id="PR00047">
    <property type="entry name" value="STROIDFINGER"/>
</dbReference>
<keyword evidence="14" id="KW-1185">Reference proteome</keyword>
<reference evidence="13" key="1">
    <citation type="submission" date="2007-07" db="EMBL/GenBank/DDBJ databases">
        <title>PCAP assembly of the Caenorhabditis remanei genome.</title>
        <authorList>
            <consortium name="The Caenorhabditis remanei Sequencing Consortium"/>
            <person name="Wilson R.K."/>
        </authorList>
    </citation>
    <scope>NUCLEOTIDE SEQUENCE [LARGE SCALE GENOMIC DNA]</scope>
    <source>
        <strain evidence="13">PB4641</strain>
    </source>
</reference>
<evidence type="ECO:0000259" key="12">
    <source>
        <dbReference type="PROSITE" id="PS51843"/>
    </source>
</evidence>
<dbReference type="eggNOG" id="KOG3575">
    <property type="taxonomic scope" value="Eukaryota"/>
</dbReference>
<sequence>MTRNQITNRKTLILLVHALYESSMEVDTCSTSIISLNFDLCQVCGQAAHGKHFGAITCRACAAFFRRSAKVSKSVYKCHRNDKCEVLRNGRFACKKCKLKKCVLVGMDSNRFVFGRDLISAMESFRGRAKKLNYTDDLPETIEHISGRPLFVIYMDAEQFYQSEKSYINLQYLIDEGAKVLELGSETPLFAKNSLQKLAIGLRTVRDKSYTNQSVGFQKLHKIGKEQAISFWEKDFLAVARWLPYFDDFQKLPREMQITLLKTIWHIWTRLEKLSLTAVSRRNNLCHNNEMMLHKNSSYNQKEVEMDISWITKFPKEKLKLYVHFFIYEYQKSCFSLFDEPQNWIDLATLDPLMELQPTDVELAYMMCQLSFHYAGKRHQGEILEVTDRFQDRLANDLHEYYVNELRISRYSGRLNQMMRINNRIQEDIRAKRVKRELADIFSIYCAEFSHPEMFKDT</sequence>
<dbReference type="GO" id="GO:0008270">
    <property type="term" value="F:zinc ion binding"/>
    <property type="evidence" value="ECO:0007669"/>
    <property type="project" value="UniProtKB-KW"/>
</dbReference>
<evidence type="ECO:0000256" key="4">
    <source>
        <dbReference type="ARBA" id="ARBA00022833"/>
    </source>
</evidence>
<dbReference type="InterPro" id="IPR051152">
    <property type="entry name" value="C.elegans_Orphan_NR"/>
</dbReference>
<dbReference type="EMBL" id="DS268410">
    <property type="protein sequence ID" value="EFP00340.1"/>
    <property type="molecule type" value="Genomic_DNA"/>
</dbReference>
<dbReference type="SMART" id="SM00399">
    <property type="entry name" value="ZnF_C4"/>
    <property type="match status" value="1"/>
</dbReference>
<dbReference type="PANTHER" id="PTHR45680:SF18">
    <property type="entry name" value="NUCLEAR HORMONE RECEPTOR FAMILY-RELATED"/>
    <property type="match status" value="1"/>
</dbReference>
<dbReference type="Proteomes" id="UP000008281">
    <property type="component" value="Unassembled WGS sequence"/>
</dbReference>
<evidence type="ECO:0000256" key="9">
    <source>
        <dbReference type="ARBA" id="ARBA00023242"/>
    </source>
</evidence>
<dbReference type="PANTHER" id="PTHR45680">
    <property type="entry name" value="NUCLEAR HORMONE RECEPTOR FAMILY"/>
    <property type="match status" value="1"/>
</dbReference>
<dbReference type="OrthoDB" id="5836960at2759"/>
<dbReference type="Gene3D" id="3.30.50.10">
    <property type="entry name" value="Erythroid Transcription Factor GATA-1, subunit A"/>
    <property type="match status" value="1"/>
</dbReference>
<gene>
    <name evidence="13" type="ORF">CRE_18699</name>
</gene>
<protein>
    <submittedName>
        <fullName evidence="13">Uncharacterized protein</fullName>
    </submittedName>
</protein>
<feature type="domain" description="NR LBD" evidence="12">
    <location>
        <begin position="190"/>
        <end position="458"/>
    </location>
</feature>
<proteinExistence type="inferred from homology"/>
<evidence type="ECO:0000256" key="1">
    <source>
        <dbReference type="ARBA" id="ARBA00005993"/>
    </source>
</evidence>
<dbReference type="InterPro" id="IPR035500">
    <property type="entry name" value="NHR-like_dom_sf"/>
</dbReference>
<dbReference type="InterPro" id="IPR001628">
    <property type="entry name" value="Znf_hrmn_rcpt"/>
</dbReference>
<dbReference type="InParanoid" id="E3LLA5"/>
<dbReference type="GO" id="GO:0003700">
    <property type="term" value="F:DNA-binding transcription factor activity"/>
    <property type="evidence" value="ECO:0007669"/>
    <property type="project" value="InterPro"/>
</dbReference>
<feature type="domain" description="Nuclear receptor" evidence="11">
    <location>
        <begin position="38"/>
        <end position="114"/>
    </location>
</feature>
<keyword evidence="8 10" id="KW-0675">Receptor</keyword>
<keyword evidence="7 10" id="KW-0804">Transcription</keyword>
<dbReference type="InterPro" id="IPR013088">
    <property type="entry name" value="Znf_NHR/GATA"/>
</dbReference>
<evidence type="ECO:0000256" key="2">
    <source>
        <dbReference type="ARBA" id="ARBA00022723"/>
    </source>
</evidence>
<dbReference type="Pfam" id="PF00105">
    <property type="entry name" value="zf-C4"/>
    <property type="match status" value="1"/>
</dbReference>
<evidence type="ECO:0000313" key="13">
    <source>
        <dbReference type="EMBL" id="EFP00340.1"/>
    </source>
</evidence>
<dbReference type="PROSITE" id="PS51843">
    <property type="entry name" value="NR_LBD"/>
    <property type="match status" value="1"/>
</dbReference>
<organism evidence="14">
    <name type="scientific">Caenorhabditis remanei</name>
    <name type="common">Caenorhabditis vulgaris</name>
    <dbReference type="NCBI Taxonomy" id="31234"/>
    <lineage>
        <taxon>Eukaryota</taxon>
        <taxon>Metazoa</taxon>
        <taxon>Ecdysozoa</taxon>
        <taxon>Nematoda</taxon>
        <taxon>Chromadorea</taxon>
        <taxon>Rhabditida</taxon>
        <taxon>Rhabditina</taxon>
        <taxon>Rhabditomorpha</taxon>
        <taxon>Rhabditoidea</taxon>
        <taxon>Rhabditidae</taxon>
        <taxon>Peloderinae</taxon>
        <taxon>Caenorhabditis</taxon>
    </lineage>
</organism>
<evidence type="ECO:0000256" key="6">
    <source>
        <dbReference type="ARBA" id="ARBA00023125"/>
    </source>
</evidence>
<evidence type="ECO:0000256" key="10">
    <source>
        <dbReference type="RuleBase" id="RU004334"/>
    </source>
</evidence>
<comment type="similarity">
    <text evidence="1 10">Belongs to the nuclear hormone receptor family.</text>
</comment>
<keyword evidence="6 10" id="KW-0238">DNA-binding</keyword>
<accession>E3LLA5</accession>
<dbReference type="PROSITE" id="PS51030">
    <property type="entry name" value="NUCLEAR_REC_DBD_2"/>
    <property type="match status" value="1"/>
</dbReference>
<evidence type="ECO:0000256" key="8">
    <source>
        <dbReference type="ARBA" id="ARBA00023170"/>
    </source>
</evidence>
<evidence type="ECO:0000256" key="5">
    <source>
        <dbReference type="ARBA" id="ARBA00023015"/>
    </source>
</evidence>
<evidence type="ECO:0000256" key="7">
    <source>
        <dbReference type="ARBA" id="ARBA00023163"/>
    </source>
</evidence>
<keyword evidence="3 10" id="KW-0863">Zinc-finger</keyword>
<dbReference type="SUPFAM" id="SSF48508">
    <property type="entry name" value="Nuclear receptor ligand-binding domain"/>
    <property type="match status" value="1"/>
</dbReference>
<dbReference type="PROSITE" id="PS00031">
    <property type="entry name" value="NUCLEAR_REC_DBD_1"/>
    <property type="match status" value="1"/>
</dbReference>
<dbReference type="OMA" id="GRLNQMM"/>
<dbReference type="SMART" id="SM00430">
    <property type="entry name" value="HOLI"/>
    <property type="match status" value="1"/>
</dbReference>